<dbReference type="EC" id="1.7.1.7" evidence="1"/>
<organism evidence="6">
    <name type="scientific">Nucleocytoviricota sp</name>
    <dbReference type="NCBI Taxonomy" id="2809609"/>
    <lineage>
        <taxon>Viruses</taxon>
        <taxon>Varidnaviria</taxon>
        <taxon>Bamfordvirae</taxon>
        <taxon>Nucleocytoviricota</taxon>
    </lineage>
</organism>
<dbReference type="Gene3D" id="3.20.20.70">
    <property type="entry name" value="Aldolase class I"/>
    <property type="match status" value="1"/>
</dbReference>
<proteinExistence type="predicted"/>
<evidence type="ECO:0000313" key="7">
    <source>
        <dbReference type="EMBL" id="UZT29272.1"/>
    </source>
</evidence>
<accession>A0A9E8G899</accession>
<dbReference type="Pfam" id="PF00478">
    <property type="entry name" value="IMPDH"/>
    <property type="match status" value="1"/>
</dbReference>
<dbReference type="PANTHER" id="PTHR43170:SF5">
    <property type="entry name" value="GMP REDUCTASE"/>
    <property type="match status" value="1"/>
</dbReference>
<dbReference type="InterPro" id="IPR013785">
    <property type="entry name" value="Aldolase_TIM"/>
</dbReference>
<protein>
    <recommendedName>
        <fullName evidence="2">GMP reductase</fullName>
        <ecNumber evidence="1">1.7.1.7</ecNumber>
    </recommendedName>
</protein>
<sequence length="363" mass="40353">MFQKAYTFDDVALVPQYNTIQSRLHTTLDTKLTKNLKMNNPLIPANMDTVISFELAEKVIEEGGIPIFHRFASIEEQCNFCEKFSNNCFVSCGVNDEEFEKLQKLFDSGALGVCIDIAHGHSEVIIKLIKKIKEKYPLKHVIAGNICTEKAYIDLVNAGVDAVKIGVGPGAACTTRIVTGFGVPQFSAIYNISQAKNKLSKELQVPLIADGGIRNSRDVALALAAGANSVMIGNLFSKTLESASKKYYKNYENSNFIATSNLDEVYQKYKQNFVIYGHYRGQASKNFQNEYFGNLKQGTVAEGIDFHTECSGPVEDLYNEINGGLRSALTYAGAKNIEEFQKNAEFVEVTMNYMCESKPRNKQ</sequence>
<keyword evidence="3" id="KW-0521">NADP</keyword>
<dbReference type="GO" id="GO:0003920">
    <property type="term" value="F:GMP reductase activity"/>
    <property type="evidence" value="ECO:0007669"/>
    <property type="project" value="UniProtKB-EC"/>
</dbReference>
<dbReference type="InterPro" id="IPR050139">
    <property type="entry name" value="GMP_reductase"/>
</dbReference>
<feature type="domain" description="IMP dehydrogenase/GMP reductase" evidence="5">
    <location>
        <begin position="5"/>
        <end position="359"/>
    </location>
</feature>
<name>A0A9E8G899_9VIRU</name>
<evidence type="ECO:0000256" key="1">
    <source>
        <dbReference type="ARBA" id="ARBA00012678"/>
    </source>
</evidence>
<dbReference type="EMBL" id="OP765584">
    <property type="protein sequence ID" value="UZT29272.1"/>
    <property type="molecule type" value="Genomic_DNA"/>
</dbReference>
<evidence type="ECO:0000259" key="5">
    <source>
        <dbReference type="Pfam" id="PF00478"/>
    </source>
</evidence>
<dbReference type="SMART" id="SM01240">
    <property type="entry name" value="IMPDH"/>
    <property type="match status" value="1"/>
</dbReference>
<evidence type="ECO:0000313" key="6">
    <source>
        <dbReference type="EMBL" id="UZT28930.1"/>
    </source>
</evidence>
<dbReference type="GO" id="GO:0016616">
    <property type="term" value="F:oxidoreductase activity, acting on the CH-OH group of donors, NAD or NADP as acceptor"/>
    <property type="evidence" value="ECO:0007669"/>
    <property type="project" value="UniProtKB-ARBA"/>
</dbReference>
<reference evidence="6" key="1">
    <citation type="submission" date="2022-10" db="EMBL/GenBank/DDBJ databases">
        <title>Genomics discovery of giant fungal viruses from subsurface oceanic crustal fluids.</title>
        <authorList>
            <person name="Bhattacharjee A.S."/>
            <person name="Schulz F."/>
            <person name="Woyke T."/>
            <person name="Orcutt B.N."/>
            <person name="Matinez Martinez J."/>
        </authorList>
    </citation>
    <scope>NUCLEOTIDE SEQUENCE</scope>
    <source>
        <strain evidence="6">VSAG1.JdFR</strain>
        <strain evidence="7">VSAG8.JdFR</strain>
    </source>
</reference>
<dbReference type="EMBL" id="OP765507">
    <property type="protein sequence ID" value="UZT28930.1"/>
    <property type="molecule type" value="Genomic_DNA"/>
</dbReference>
<dbReference type="PANTHER" id="PTHR43170">
    <property type="entry name" value="GMP REDUCTASE"/>
    <property type="match status" value="1"/>
</dbReference>
<evidence type="ECO:0000256" key="2">
    <source>
        <dbReference type="ARBA" id="ARBA00015800"/>
    </source>
</evidence>
<dbReference type="FunFam" id="3.20.20.70:FF:000424">
    <property type="entry name" value="Inosine-5'-monophosphate dehydrogenase 2"/>
    <property type="match status" value="1"/>
</dbReference>
<dbReference type="SUPFAM" id="SSF51412">
    <property type="entry name" value="Inosine monophosphate dehydrogenase (IMPDH)"/>
    <property type="match status" value="1"/>
</dbReference>
<dbReference type="InterPro" id="IPR001093">
    <property type="entry name" value="IMP_DH_GMPRt"/>
</dbReference>
<keyword evidence="4" id="KW-0560">Oxidoreductase</keyword>
<evidence type="ECO:0000256" key="3">
    <source>
        <dbReference type="ARBA" id="ARBA00022857"/>
    </source>
</evidence>
<dbReference type="CDD" id="cd00381">
    <property type="entry name" value="IMPDH"/>
    <property type="match status" value="1"/>
</dbReference>
<evidence type="ECO:0000256" key="4">
    <source>
        <dbReference type="ARBA" id="ARBA00023002"/>
    </source>
</evidence>